<gene>
    <name evidence="2" type="ORF">MON41_10220</name>
</gene>
<name>A0ABS9W4B9_9PROT</name>
<keyword evidence="1" id="KW-0812">Transmembrane</keyword>
<keyword evidence="1" id="KW-0472">Membrane</keyword>
<dbReference type="InterPro" id="IPR008523">
    <property type="entry name" value="DUF805"/>
</dbReference>
<evidence type="ECO:0000256" key="1">
    <source>
        <dbReference type="SAM" id="Phobius"/>
    </source>
</evidence>
<dbReference type="Pfam" id="PF05656">
    <property type="entry name" value="DUF805"/>
    <property type="match status" value="1"/>
</dbReference>
<keyword evidence="1" id="KW-1133">Transmembrane helix</keyword>
<dbReference type="EMBL" id="JALBUU010000004">
    <property type="protein sequence ID" value="MCI0754131.1"/>
    <property type="molecule type" value="Genomic_DNA"/>
</dbReference>
<evidence type="ECO:0000313" key="2">
    <source>
        <dbReference type="EMBL" id="MCI0754131.1"/>
    </source>
</evidence>
<dbReference type="RefSeq" id="WP_241792896.1">
    <property type="nucleotide sequence ID" value="NZ_JALBUU010000004.1"/>
</dbReference>
<proteinExistence type="predicted"/>
<protein>
    <submittedName>
        <fullName evidence="2">DUF805 domain-containing protein</fullName>
    </submittedName>
</protein>
<feature type="transmembrane region" description="Helical" evidence="1">
    <location>
        <begin position="20"/>
        <end position="45"/>
    </location>
</feature>
<comment type="caution">
    <text evidence="2">The sequence shown here is derived from an EMBL/GenBank/DDBJ whole genome shotgun (WGS) entry which is preliminary data.</text>
</comment>
<keyword evidence="3" id="KW-1185">Reference proteome</keyword>
<sequence length="140" mass="15852">MLLRWISFKGRIALGRYWLLYVLPLFGLYCLALGIDLLLFGWLGWSIDPGLVPSASATEGGTRYSMHLGEPVSDAWWWLSCIPGFAGMTKRWHDRNRSGWWSLLLLVPVIGWIWVFISLGCRDGSRGPNRFGPDPLEAKA</sequence>
<dbReference type="PANTHER" id="PTHR34980">
    <property type="entry name" value="INNER MEMBRANE PROTEIN-RELATED-RELATED"/>
    <property type="match status" value="1"/>
</dbReference>
<feature type="transmembrane region" description="Helical" evidence="1">
    <location>
        <begin position="100"/>
        <end position="121"/>
    </location>
</feature>
<accession>A0ABS9W4B9</accession>
<reference evidence="2 3" key="1">
    <citation type="submission" date="2022-03" db="EMBL/GenBank/DDBJ databases">
        <title>Complete genome analysis of Roseomonas KG 17.1 : a prolific producer of plant growth promoters.</title>
        <authorList>
            <person name="Saadouli I."/>
            <person name="Najjari A."/>
            <person name="Mosbah A."/>
            <person name="Ouzari H.I."/>
        </authorList>
    </citation>
    <scope>NUCLEOTIDE SEQUENCE [LARGE SCALE GENOMIC DNA]</scope>
    <source>
        <strain evidence="2 3">KG17-1</strain>
    </source>
</reference>
<organism evidence="2 3">
    <name type="scientific">Teichococcus vastitatis</name>
    <dbReference type="NCBI Taxonomy" id="2307076"/>
    <lineage>
        <taxon>Bacteria</taxon>
        <taxon>Pseudomonadati</taxon>
        <taxon>Pseudomonadota</taxon>
        <taxon>Alphaproteobacteria</taxon>
        <taxon>Acetobacterales</taxon>
        <taxon>Roseomonadaceae</taxon>
        <taxon>Roseomonas</taxon>
    </lineage>
</organism>
<dbReference type="Proteomes" id="UP001201985">
    <property type="component" value="Unassembled WGS sequence"/>
</dbReference>
<evidence type="ECO:0000313" key="3">
    <source>
        <dbReference type="Proteomes" id="UP001201985"/>
    </source>
</evidence>